<evidence type="ECO:0000259" key="2">
    <source>
        <dbReference type="Pfam" id="PF14432"/>
    </source>
</evidence>
<evidence type="ECO:0000313" key="5">
    <source>
        <dbReference type="Proteomes" id="UP000002051"/>
    </source>
</evidence>
<evidence type="ECO:0000313" key="4">
    <source>
        <dbReference type="EnsemblPlants" id="AES92772"/>
    </source>
</evidence>
<evidence type="ECO:0000256" key="1">
    <source>
        <dbReference type="ARBA" id="ARBA00006643"/>
    </source>
</evidence>
<dbReference type="GO" id="GO:0008270">
    <property type="term" value="F:zinc ion binding"/>
    <property type="evidence" value="ECO:0007669"/>
    <property type="project" value="InterPro"/>
</dbReference>
<reference evidence="4" key="3">
    <citation type="submission" date="2015-04" db="UniProtKB">
        <authorList>
            <consortium name="EnsemblPlants"/>
        </authorList>
    </citation>
    <scope>IDENTIFICATION</scope>
    <source>
        <strain evidence="4">cv. Jemalong A17</strain>
    </source>
</reference>
<reference evidence="3 5" key="2">
    <citation type="journal article" date="2014" name="BMC Genomics">
        <title>An improved genome release (version Mt4.0) for the model legume Medicago truncatula.</title>
        <authorList>
            <person name="Tang H."/>
            <person name="Krishnakumar V."/>
            <person name="Bidwell S."/>
            <person name="Rosen B."/>
            <person name="Chan A."/>
            <person name="Zhou S."/>
            <person name="Gentzbittel L."/>
            <person name="Childs K.L."/>
            <person name="Yandell M."/>
            <person name="Gundlach H."/>
            <person name="Mayer K.F."/>
            <person name="Schwartz D.C."/>
            <person name="Town C.D."/>
        </authorList>
    </citation>
    <scope>GENOME REANNOTATION</scope>
    <source>
        <strain evidence="4 5">cv. Jemalong A17</strain>
    </source>
</reference>
<comment type="similarity">
    <text evidence="1">Belongs to the PPR family. PCMP-H subfamily.</text>
</comment>
<dbReference type="Proteomes" id="UP000002051">
    <property type="component" value="Chromosome 4"/>
</dbReference>
<accession>G7JLR9</accession>
<name>G7JLR9_MEDTR</name>
<sequence>MQLAKLDSVIHEPHRKRMNYSNIQKVLGCSSTEVDRELHDFFLEIIHNQNPSRYLKRRIIYLAGYEPLITSTIDKLGISFGLLTIALGTSTRIFNNLRVREDCLSSIKVERQMITVQTKLALALLSICP</sequence>
<feature type="domain" description="DYW" evidence="2">
    <location>
        <begin position="68"/>
        <end position="114"/>
    </location>
</feature>
<dbReference type="Pfam" id="PF14432">
    <property type="entry name" value="DYW_deaminase"/>
    <property type="match status" value="1"/>
</dbReference>
<proteinExistence type="inferred from homology"/>
<reference evidence="3 5" key="1">
    <citation type="journal article" date="2011" name="Nature">
        <title>The Medicago genome provides insight into the evolution of rhizobial symbioses.</title>
        <authorList>
            <person name="Young N.D."/>
            <person name="Debelle F."/>
            <person name="Oldroyd G.E."/>
            <person name="Geurts R."/>
            <person name="Cannon S.B."/>
            <person name="Udvardi M.K."/>
            <person name="Benedito V.A."/>
            <person name="Mayer K.F."/>
            <person name="Gouzy J."/>
            <person name="Schoof H."/>
            <person name="Van de Peer Y."/>
            <person name="Proost S."/>
            <person name="Cook D.R."/>
            <person name="Meyers B.C."/>
            <person name="Spannagl M."/>
            <person name="Cheung F."/>
            <person name="De Mita S."/>
            <person name="Krishnakumar V."/>
            <person name="Gundlach H."/>
            <person name="Zhou S."/>
            <person name="Mudge J."/>
            <person name="Bharti A.K."/>
            <person name="Murray J.D."/>
            <person name="Naoumkina M.A."/>
            <person name="Rosen B."/>
            <person name="Silverstein K.A."/>
            <person name="Tang H."/>
            <person name="Rombauts S."/>
            <person name="Zhao P.X."/>
            <person name="Zhou P."/>
            <person name="Barbe V."/>
            <person name="Bardou P."/>
            <person name="Bechner M."/>
            <person name="Bellec A."/>
            <person name="Berger A."/>
            <person name="Berges H."/>
            <person name="Bidwell S."/>
            <person name="Bisseling T."/>
            <person name="Choisne N."/>
            <person name="Couloux A."/>
            <person name="Denny R."/>
            <person name="Deshpande S."/>
            <person name="Dai X."/>
            <person name="Doyle J.J."/>
            <person name="Dudez A.M."/>
            <person name="Farmer A.D."/>
            <person name="Fouteau S."/>
            <person name="Franken C."/>
            <person name="Gibelin C."/>
            <person name="Gish J."/>
            <person name="Goldstein S."/>
            <person name="Gonzalez A.J."/>
            <person name="Green P.J."/>
            <person name="Hallab A."/>
            <person name="Hartog M."/>
            <person name="Hua A."/>
            <person name="Humphray S.J."/>
            <person name="Jeong D.H."/>
            <person name="Jing Y."/>
            <person name="Jocker A."/>
            <person name="Kenton S.M."/>
            <person name="Kim D.J."/>
            <person name="Klee K."/>
            <person name="Lai H."/>
            <person name="Lang C."/>
            <person name="Lin S."/>
            <person name="Macmil S.L."/>
            <person name="Magdelenat G."/>
            <person name="Matthews L."/>
            <person name="McCorrison J."/>
            <person name="Monaghan E.L."/>
            <person name="Mun J.H."/>
            <person name="Najar F.Z."/>
            <person name="Nicholson C."/>
            <person name="Noirot C."/>
            <person name="O'Bleness M."/>
            <person name="Paule C.R."/>
            <person name="Poulain J."/>
            <person name="Prion F."/>
            <person name="Qin B."/>
            <person name="Qu C."/>
            <person name="Retzel E.F."/>
            <person name="Riddle C."/>
            <person name="Sallet E."/>
            <person name="Samain S."/>
            <person name="Samson N."/>
            <person name="Sanders I."/>
            <person name="Saurat O."/>
            <person name="Scarpelli C."/>
            <person name="Schiex T."/>
            <person name="Segurens B."/>
            <person name="Severin A.J."/>
            <person name="Sherrier D.J."/>
            <person name="Shi R."/>
            <person name="Sims S."/>
            <person name="Singer S.R."/>
            <person name="Sinharoy S."/>
            <person name="Sterck L."/>
            <person name="Viollet A."/>
            <person name="Wang B.B."/>
            <person name="Wang K."/>
            <person name="Wang M."/>
            <person name="Wang X."/>
            <person name="Warfsmann J."/>
            <person name="Weissenbach J."/>
            <person name="White D.D."/>
            <person name="White J.D."/>
            <person name="Wiley G.B."/>
            <person name="Wincker P."/>
            <person name="Xing Y."/>
            <person name="Yang L."/>
            <person name="Yao Z."/>
            <person name="Ying F."/>
            <person name="Zhai J."/>
            <person name="Zhou L."/>
            <person name="Zuber A."/>
            <person name="Denarie J."/>
            <person name="Dixon R.A."/>
            <person name="May G.D."/>
            <person name="Schwartz D.C."/>
            <person name="Rogers J."/>
            <person name="Quetier F."/>
            <person name="Town C.D."/>
            <person name="Roe B.A."/>
        </authorList>
    </citation>
    <scope>NUCLEOTIDE SEQUENCE [LARGE SCALE GENOMIC DNA]</scope>
    <source>
        <strain evidence="3">A17</strain>
        <strain evidence="4 5">cv. Jemalong A17</strain>
    </source>
</reference>
<dbReference type="HOGENOM" id="CLU_1951998_0_0_1"/>
<dbReference type="AlphaFoldDB" id="G7JLR9"/>
<protein>
    <submittedName>
        <fullName evidence="3">TPR superfamily protein, putative</fullName>
    </submittedName>
</protein>
<keyword evidence="5" id="KW-1185">Reference proteome</keyword>
<dbReference type="EnsemblPlants" id="AES92772">
    <property type="protein sequence ID" value="AES92772"/>
    <property type="gene ID" value="MTR_4g133700"/>
</dbReference>
<dbReference type="PaxDb" id="3880-AES92772"/>
<dbReference type="InterPro" id="IPR032867">
    <property type="entry name" value="DYW_dom"/>
</dbReference>
<gene>
    <name evidence="3" type="ordered locus">MTR_4g133700</name>
</gene>
<dbReference type="STRING" id="3880.G7JLR9"/>
<organism evidence="3 5">
    <name type="scientific">Medicago truncatula</name>
    <name type="common">Barrel medic</name>
    <name type="synonym">Medicago tribuloides</name>
    <dbReference type="NCBI Taxonomy" id="3880"/>
    <lineage>
        <taxon>Eukaryota</taxon>
        <taxon>Viridiplantae</taxon>
        <taxon>Streptophyta</taxon>
        <taxon>Embryophyta</taxon>
        <taxon>Tracheophyta</taxon>
        <taxon>Spermatophyta</taxon>
        <taxon>Magnoliopsida</taxon>
        <taxon>eudicotyledons</taxon>
        <taxon>Gunneridae</taxon>
        <taxon>Pentapetalae</taxon>
        <taxon>rosids</taxon>
        <taxon>fabids</taxon>
        <taxon>Fabales</taxon>
        <taxon>Fabaceae</taxon>
        <taxon>Papilionoideae</taxon>
        <taxon>50 kb inversion clade</taxon>
        <taxon>NPAAA clade</taxon>
        <taxon>Hologalegina</taxon>
        <taxon>IRL clade</taxon>
        <taxon>Trifolieae</taxon>
        <taxon>Medicago</taxon>
    </lineage>
</organism>
<evidence type="ECO:0000313" key="3">
    <source>
        <dbReference type="EMBL" id="AES92772.1"/>
    </source>
</evidence>
<dbReference type="EMBL" id="CM001220">
    <property type="protein sequence ID" value="AES92772.1"/>
    <property type="molecule type" value="Genomic_DNA"/>
</dbReference>